<dbReference type="EMBL" id="KQ242509">
    <property type="protein sequence ID" value="KNC78332.1"/>
    <property type="molecule type" value="Genomic_DNA"/>
</dbReference>
<gene>
    <name evidence="2" type="ORF">SARC_09229</name>
</gene>
<proteinExistence type="predicted"/>
<sequence>MSDAPPLGPPPMRGPPPMGPRSALLGPLLAPDATPGALVFGRPRPTQGLMPNMGPRQDTFAEADVLSECIFF</sequence>
<organism evidence="2 3">
    <name type="scientific">Sphaeroforma arctica JP610</name>
    <dbReference type="NCBI Taxonomy" id="667725"/>
    <lineage>
        <taxon>Eukaryota</taxon>
        <taxon>Ichthyosporea</taxon>
        <taxon>Ichthyophonida</taxon>
        <taxon>Sphaeroforma</taxon>
    </lineage>
</organism>
<accession>A0A0L0FNF9</accession>
<protein>
    <submittedName>
        <fullName evidence="2">Uncharacterized protein</fullName>
    </submittedName>
</protein>
<dbReference type="AlphaFoldDB" id="A0A0L0FNF9"/>
<keyword evidence="3" id="KW-1185">Reference proteome</keyword>
<reference evidence="2 3" key="1">
    <citation type="submission" date="2011-02" db="EMBL/GenBank/DDBJ databases">
        <title>The Genome Sequence of Sphaeroforma arctica JP610.</title>
        <authorList>
            <consortium name="The Broad Institute Genome Sequencing Platform"/>
            <person name="Russ C."/>
            <person name="Cuomo C."/>
            <person name="Young S.K."/>
            <person name="Zeng Q."/>
            <person name="Gargeya S."/>
            <person name="Alvarado L."/>
            <person name="Berlin A."/>
            <person name="Chapman S.B."/>
            <person name="Chen Z."/>
            <person name="Freedman E."/>
            <person name="Gellesch M."/>
            <person name="Goldberg J."/>
            <person name="Griggs A."/>
            <person name="Gujja S."/>
            <person name="Heilman E."/>
            <person name="Heiman D."/>
            <person name="Howarth C."/>
            <person name="Mehta T."/>
            <person name="Neiman D."/>
            <person name="Pearson M."/>
            <person name="Roberts A."/>
            <person name="Saif S."/>
            <person name="Shea T."/>
            <person name="Shenoy N."/>
            <person name="Sisk P."/>
            <person name="Stolte C."/>
            <person name="Sykes S."/>
            <person name="White J."/>
            <person name="Yandava C."/>
            <person name="Burger G."/>
            <person name="Gray M.W."/>
            <person name="Holland P.W.H."/>
            <person name="King N."/>
            <person name="Lang F.B.F."/>
            <person name="Roger A.J."/>
            <person name="Ruiz-Trillo I."/>
            <person name="Haas B."/>
            <person name="Nusbaum C."/>
            <person name="Birren B."/>
        </authorList>
    </citation>
    <scope>NUCLEOTIDE SEQUENCE [LARGE SCALE GENOMIC DNA]</scope>
    <source>
        <strain evidence="2 3">JP610</strain>
    </source>
</reference>
<evidence type="ECO:0000256" key="1">
    <source>
        <dbReference type="SAM" id="MobiDB-lite"/>
    </source>
</evidence>
<feature type="region of interest" description="Disordered" evidence="1">
    <location>
        <begin position="1"/>
        <end position="28"/>
    </location>
</feature>
<name>A0A0L0FNF9_9EUKA</name>
<dbReference type="RefSeq" id="XP_014152234.1">
    <property type="nucleotide sequence ID" value="XM_014296759.1"/>
</dbReference>
<evidence type="ECO:0000313" key="3">
    <source>
        <dbReference type="Proteomes" id="UP000054560"/>
    </source>
</evidence>
<dbReference type="GeneID" id="25909733"/>
<dbReference type="Proteomes" id="UP000054560">
    <property type="component" value="Unassembled WGS sequence"/>
</dbReference>
<feature type="compositionally biased region" description="Pro residues" evidence="1">
    <location>
        <begin position="1"/>
        <end position="19"/>
    </location>
</feature>
<feature type="region of interest" description="Disordered" evidence="1">
    <location>
        <begin position="35"/>
        <end position="54"/>
    </location>
</feature>
<evidence type="ECO:0000313" key="2">
    <source>
        <dbReference type="EMBL" id="KNC78332.1"/>
    </source>
</evidence>